<dbReference type="Gene3D" id="2.30.30.140">
    <property type="match status" value="1"/>
</dbReference>
<evidence type="ECO:0000259" key="4">
    <source>
        <dbReference type="PROSITE" id="PS50982"/>
    </source>
</evidence>
<feature type="compositionally biased region" description="Low complexity" evidence="2">
    <location>
        <begin position="706"/>
        <end position="724"/>
    </location>
</feature>
<evidence type="ECO:0000256" key="1">
    <source>
        <dbReference type="SAM" id="Coils"/>
    </source>
</evidence>
<feature type="compositionally biased region" description="Polar residues" evidence="2">
    <location>
        <begin position="952"/>
        <end position="963"/>
    </location>
</feature>
<feature type="compositionally biased region" description="Basic residues" evidence="2">
    <location>
        <begin position="818"/>
        <end position="829"/>
    </location>
</feature>
<dbReference type="PANTHER" id="PTHR16112:SF16">
    <property type="entry name" value="SIX-BANDED, ISOFORM H"/>
    <property type="match status" value="1"/>
</dbReference>
<feature type="region of interest" description="Disordered" evidence="2">
    <location>
        <begin position="278"/>
        <end position="321"/>
    </location>
</feature>
<feature type="domain" description="PWWP" evidence="3">
    <location>
        <begin position="1108"/>
        <end position="1170"/>
    </location>
</feature>
<dbReference type="InParanoid" id="A0A1X7UL82"/>
<evidence type="ECO:0000313" key="6">
    <source>
        <dbReference type="Proteomes" id="UP000007879"/>
    </source>
</evidence>
<feature type="compositionally biased region" description="Low complexity" evidence="2">
    <location>
        <begin position="308"/>
        <end position="321"/>
    </location>
</feature>
<dbReference type="InterPro" id="IPR000313">
    <property type="entry name" value="PWWP_dom"/>
</dbReference>
<feature type="compositionally biased region" description="Polar residues" evidence="2">
    <location>
        <begin position="289"/>
        <end position="299"/>
    </location>
</feature>
<feature type="compositionally biased region" description="Acidic residues" evidence="2">
    <location>
        <begin position="520"/>
        <end position="531"/>
    </location>
</feature>
<evidence type="ECO:0000256" key="2">
    <source>
        <dbReference type="SAM" id="MobiDB-lite"/>
    </source>
</evidence>
<feature type="region of interest" description="Disordered" evidence="2">
    <location>
        <begin position="996"/>
        <end position="1072"/>
    </location>
</feature>
<gene>
    <name evidence="5" type="primary">105313200</name>
</gene>
<dbReference type="AlphaFoldDB" id="A0A1X7UL82"/>
<dbReference type="Pfam" id="PF00855">
    <property type="entry name" value="PWWP"/>
    <property type="match status" value="1"/>
</dbReference>
<keyword evidence="1" id="KW-0175">Coiled coil</keyword>
<feature type="compositionally biased region" description="Low complexity" evidence="2">
    <location>
        <begin position="102"/>
        <end position="122"/>
    </location>
</feature>
<dbReference type="Pfam" id="PF01429">
    <property type="entry name" value="MBD"/>
    <property type="match status" value="1"/>
</dbReference>
<dbReference type="EnsemblMetazoa" id="Aqu2.1.28508_001">
    <property type="protein sequence ID" value="Aqu2.1.28508_001"/>
    <property type="gene ID" value="Aqu2.1.28508"/>
</dbReference>
<feature type="compositionally biased region" description="Basic and acidic residues" evidence="2">
    <location>
        <begin position="886"/>
        <end position="900"/>
    </location>
</feature>
<feature type="region of interest" description="Disordered" evidence="2">
    <location>
        <begin position="91"/>
        <end position="168"/>
    </location>
</feature>
<dbReference type="Proteomes" id="UP000007879">
    <property type="component" value="Unassembled WGS sequence"/>
</dbReference>
<sequence>MESLSNSSVIVPHGWQRLVEKGRVFYISPDNRALRSREEVLNYLTSAGTCKCGLRCPFMLDDVFNFDPSIIGLPDNIPFTSNSLCSVKPHLTLHKVKRRPPTQKTQSKPKPFSSSKSIKKPPVLSPPFSLPPIPPRSTNKVSKPTDPKTTPISNLVGPSSRGPSPAGSVVHTNVSYPVLNLHALVSHITTATSTKSNTTTSTSISLPWLMNAIQKQRSVSPSSVPTPSSSSSPGASNSLSQILLVSSPTPKLSVPLVTSSPNSMPSLSKKKLLPKKPALSSVEGFSPPVSHTSTSTGNILSDDAGANSLQEMSSSQSLSSSLSSSLPIEMINESLKNCDSNSVEGMDLTGGDMSDREGPFTAEKDDVIDKNAGSDLEGGAYLQKVEKVANEFFRSQENMNNNSTSEEHEPVPFCSSLVMTHNPQEPTAPPTLSVENPNDLSESQFGILPLDEQNKLTEDSTSAVEERDNEEETVPPVSEGYSAQESFVRNDDELSSNINVRNEGQPLIDLQREEGKENEQENPELANEEPTNEQNELPPTRQEEDIGEGIKQPELTEQENITTDARSAEDKGTREEMEEEISQRQVMMNTDNEEKGQASSSNVCKGLVHTLGHDESKGQRERVKDEEEEGKKEDTEFMKKECNESVKECSLESEGHSGGIQTDRPEEESECIVSAKGELPYKEEEGTQSPVDKEDSIVMKGQEDPSSSAETTNNNNNEETTGSTNERDSQQCQPEQLMEDIDIVPIQLIENTSIEPLLGSAEEQNTHQNIGKATLEDGPSLDKGNITASGEDQDSIPHTLKETEAVIDDEAALDNKTRKQTQRKRKRTGAKTNPKPKPDEEDGLEPSSDQNEEKKPVTADTYDIEMDFITQDDENVSSSDQEDTYYPDKELTTFPRDYHLRGSATPPTDSPVEAKRAKKGRKFGRAGSSDGTTSRKRKPSGKPKSRSLPSSVSGNRASSSETVHSGEGKRIGRKRRGFEHDAIRWSTRRIHKRHCREVGEREAISGNGGSPDSVFSGIQSPTDIPLLGGPSSTHDKGGQAALHSVVARKRMRSFSPQSNSEESCLVEDSQSVSQHTKGNKEKLIVSISRKSLPMFTSYYTIRCRPFVIGDIVWARAPQLPYWPGKIISHKDWKQHKLKPAPKAQVWVKWFDTEESVSLVDHSNIRDISEGLSSVSKMKKERKRLKLENAIALAMKEYNKKNND</sequence>
<dbReference type="OrthoDB" id="641149at2759"/>
<dbReference type="GO" id="GO:0005634">
    <property type="term" value="C:nucleus"/>
    <property type="evidence" value="ECO:0007669"/>
    <property type="project" value="TreeGrafter"/>
</dbReference>
<feature type="compositionally biased region" description="Low complexity" evidence="2">
    <location>
        <begin position="156"/>
        <end position="168"/>
    </location>
</feature>
<dbReference type="SUPFAM" id="SSF63748">
    <property type="entry name" value="Tudor/PWWP/MBT"/>
    <property type="match status" value="1"/>
</dbReference>
<feature type="region of interest" description="Disordered" evidence="2">
    <location>
        <begin position="217"/>
        <end position="237"/>
    </location>
</feature>
<reference evidence="6" key="1">
    <citation type="journal article" date="2010" name="Nature">
        <title>The Amphimedon queenslandica genome and the evolution of animal complexity.</title>
        <authorList>
            <person name="Srivastava M."/>
            <person name="Simakov O."/>
            <person name="Chapman J."/>
            <person name="Fahey B."/>
            <person name="Gauthier M.E."/>
            <person name="Mitros T."/>
            <person name="Richards G.S."/>
            <person name="Conaco C."/>
            <person name="Dacre M."/>
            <person name="Hellsten U."/>
            <person name="Larroux C."/>
            <person name="Putnam N.H."/>
            <person name="Stanke M."/>
            <person name="Adamska M."/>
            <person name="Darling A."/>
            <person name="Degnan S.M."/>
            <person name="Oakley T.H."/>
            <person name="Plachetzki D.C."/>
            <person name="Zhai Y."/>
            <person name="Adamski M."/>
            <person name="Calcino A."/>
            <person name="Cummins S.F."/>
            <person name="Goodstein D.M."/>
            <person name="Harris C."/>
            <person name="Jackson D.J."/>
            <person name="Leys S.P."/>
            <person name="Shu S."/>
            <person name="Woodcroft B.J."/>
            <person name="Vervoort M."/>
            <person name="Kosik K.S."/>
            <person name="Manning G."/>
            <person name="Degnan B.M."/>
            <person name="Rokhsar D.S."/>
        </authorList>
    </citation>
    <scope>NUCLEOTIDE SEQUENCE [LARGE SCALE GENOMIC DNA]</scope>
</reference>
<dbReference type="eggNOG" id="ENOG502QR6I">
    <property type="taxonomic scope" value="Eukaryota"/>
</dbReference>
<feature type="compositionally biased region" description="Basic and acidic residues" evidence="2">
    <location>
        <begin position="679"/>
        <end position="703"/>
    </location>
</feature>
<dbReference type="PROSITE" id="PS50812">
    <property type="entry name" value="PWWP"/>
    <property type="match status" value="1"/>
</dbReference>
<dbReference type="EnsemblMetazoa" id="XM_011406419.2">
    <property type="protein sequence ID" value="XP_011404721.2"/>
    <property type="gene ID" value="LOC105313200"/>
</dbReference>
<dbReference type="SMART" id="SM00293">
    <property type="entry name" value="PWWP"/>
    <property type="match status" value="1"/>
</dbReference>
<feature type="compositionally biased region" description="Basic and acidic residues" evidence="2">
    <location>
        <begin position="566"/>
        <end position="575"/>
    </location>
</feature>
<feature type="compositionally biased region" description="Acidic residues" evidence="2">
    <location>
        <begin position="862"/>
        <end position="885"/>
    </location>
</feature>
<feature type="domain" description="MBD" evidence="4">
    <location>
        <begin position="1"/>
        <end position="71"/>
    </location>
</feature>
<feature type="compositionally biased region" description="Basic residues" evidence="2">
    <location>
        <begin position="91"/>
        <end position="101"/>
    </location>
</feature>
<dbReference type="KEGG" id="aqu:105313200"/>
<feature type="compositionally biased region" description="Polar residues" evidence="2">
    <location>
        <begin position="762"/>
        <end position="771"/>
    </location>
</feature>
<evidence type="ECO:0000259" key="3">
    <source>
        <dbReference type="PROSITE" id="PS50812"/>
    </source>
</evidence>
<dbReference type="PROSITE" id="PS50982">
    <property type="entry name" value="MBD"/>
    <property type="match status" value="1"/>
</dbReference>
<feature type="compositionally biased region" description="Basic and acidic residues" evidence="2">
    <location>
        <begin position="510"/>
        <end position="519"/>
    </location>
</feature>
<dbReference type="GO" id="GO:0010369">
    <property type="term" value="C:chromocenter"/>
    <property type="evidence" value="ECO:0007669"/>
    <property type="project" value="TreeGrafter"/>
</dbReference>
<accession>A0A1X7UL82</accession>
<protein>
    <recommendedName>
        <fullName evidence="7">MBD domain-containing protein</fullName>
    </recommendedName>
</protein>
<feature type="compositionally biased region" description="Polar residues" evidence="2">
    <location>
        <begin position="136"/>
        <end position="153"/>
    </location>
</feature>
<dbReference type="PANTHER" id="PTHR16112">
    <property type="entry name" value="METHYL-CPG BINDING PROTEIN, DROSOPHILA"/>
    <property type="match status" value="1"/>
</dbReference>
<reference evidence="5" key="2">
    <citation type="submission" date="2017-05" db="UniProtKB">
        <authorList>
            <consortium name="EnsemblMetazoa"/>
        </authorList>
    </citation>
    <scope>IDENTIFICATION</scope>
</reference>
<organism evidence="5">
    <name type="scientific">Amphimedon queenslandica</name>
    <name type="common">Sponge</name>
    <dbReference type="NCBI Taxonomy" id="400682"/>
    <lineage>
        <taxon>Eukaryota</taxon>
        <taxon>Metazoa</taxon>
        <taxon>Porifera</taxon>
        <taxon>Demospongiae</taxon>
        <taxon>Heteroscleromorpha</taxon>
        <taxon>Haplosclerida</taxon>
        <taxon>Niphatidae</taxon>
        <taxon>Amphimedon</taxon>
    </lineage>
</organism>
<evidence type="ECO:0000313" key="5">
    <source>
        <dbReference type="EnsemblMetazoa" id="Aqu2.1.28508_001"/>
    </source>
</evidence>
<dbReference type="InterPro" id="IPR001739">
    <property type="entry name" value="Methyl_CpG_DNA-bd"/>
</dbReference>
<feature type="compositionally biased region" description="Low complexity" evidence="2">
    <location>
        <begin position="218"/>
        <end position="237"/>
    </location>
</feature>
<dbReference type="SMART" id="SM00391">
    <property type="entry name" value="MBD"/>
    <property type="match status" value="1"/>
</dbReference>
<dbReference type="Gene3D" id="3.30.890.10">
    <property type="entry name" value="Methyl-cpg-binding Protein 2, Chain A"/>
    <property type="match status" value="1"/>
</dbReference>
<dbReference type="SUPFAM" id="SSF54171">
    <property type="entry name" value="DNA-binding domain"/>
    <property type="match status" value="1"/>
</dbReference>
<feature type="region of interest" description="Disordered" evidence="2">
    <location>
        <begin position="419"/>
        <end position="739"/>
    </location>
</feature>
<feature type="compositionally biased region" description="Basic residues" evidence="2">
    <location>
        <begin position="934"/>
        <end position="945"/>
    </location>
</feature>
<name>A0A1X7UL82_AMPQE</name>
<feature type="coiled-coil region" evidence="1">
    <location>
        <begin position="1176"/>
        <end position="1203"/>
    </location>
</feature>
<feature type="compositionally biased region" description="Polar residues" evidence="2">
    <location>
        <begin position="1054"/>
        <end position="1072"/>
    </location>
</feature>
<dbReference type="GO" id="GO:0003677">
    <property type="term" value="F:DNA binding"/>
    <property type="evidence" value="ECO:0007669"/>
    <property type="project" value="InterPro"/>
</dbReference>
<dbReference type="GO" id="GO:0003682">
    <property type="term" value="F:chromatin binding"/>
    <property type="evidence" value="ECO:0007669"/>
    <property type="project" value="TreeGrafter"/>
</dbReference>
<feature type="compositionally biased region" description="Pro residues" evidence="2">
    <location>
        <begin position="123"/>
        <end position="135"/>
    </location>
</feature>
<dbReference type="STRING" id="400682.A0A1X7UL82"/>
<proteinExistence type="predicted"/>
<evidence type="ECO:0008006" key="7">
    <source>
        <dbReference type="Google" id="ProtNLM"/>
    </source>
</evidence>
<dbReference type="InterPro" id="IPR016177">
    <property type="entry name" value="DNA-bd_dom_sf"/>
</dbReference>
<feature type="compositionally biased region" description="Basic and acidic residues" evidence="2">
    <location>
        <begin position="611"/>
        <end position="655"/>
    </location>
</feature>
<keyword evidence="6" id="KW-1185">Reference proteome</keyword>
<feature type="compositionally biased region" description="Polar residues" evidence="2">
    <location>
        <begin position="433"/>
        <end position="444"/>
    </location>
</feature>
<feature type="region of interest" description="Disordered" evidence="2">
    <location>
        <begin position="755"/>
        <end position="975"/>
    </location>
</feature>